<dbReference type="AlphaFoldDB" id="A0A1W0WTV9"/>
<accession>A0A1W0WTV9</accession>
<dbReference type="OrthoDB" id="249612at2759"/>
<evidence type="ECO:0000259" key="10">
    <source>
        <dbReference type="Pfam" id="PF11708"/>
    </source>
</evidence>
<feature type="region of interest" description="Disordered" evidence="9">
    <location>
        <begin position="457"/>
        <end position="524"/>
    </location>
</feature>
<proteinExistence type="inferred from homology"/>
<evidence type="ECO:0000313" key="11">
    <source>
        <dbReference type="EMBL" id="OQV18631.1"/>
    </source>
</evidence>
<organism evidence="11 12">
    <name type="scientific">Hypsibius exemplaris</name>
    <name type="common">Freshwater tardigrade</name>
    <dbReference type="NCBI Taxonomy" id="2072580"/>
    <lineage>
        <taxon>Eukaryota</taxon>
        <taxon>Metazoa</taxon>
        <taxon>Ecdysozoa</taxon>
        <taxon>Tardigrada</taxon>
        <taxon>Eutardigrada</taxon>
        <taxon>Parachela</taxon>
        <taxon>Hypsibioidea</taxon>
        <taxon>Hypsibiidae</taxon>
        <taxon>Hypsibius</taxon>
    </lineage>
</organism>
<gene>
    <name evidence="11" type="ORF">BV898_07260</name>
</gene>
<evidence type="ECO:0000256" key="4">
    <source>
        <dbReference type="ARBA" id="ARBA00022664"/>
    </source>
</evidence>
<comment type="similarity">
    <text evidence="2 8">Belongs to the SLU7 family.</text>
</comment>
<feature type="compositionally biased region" description="Polar residues" evidence="9">
    <location>
        <begin position="285"/>
        <end position="299"/>
    </location>
</feature>
<protein>
    <recommendedName>
        <fullName evidence="3 8">Pre-mRNA-splicing factor SLU7</fullName>
    </recommendedName>
</protein>
<evidence type="ECO:0000256" key="7">
    <source>
        <dbReference type="ARBA" id="ARBA00023242"/>
    </source>
</evidence>
<feature type="region of interest" description="Disordered" evidence="9">
    <location>
        <begin position="32"/>
        <end position="51"/>
    </location>
</feature>
<feature type="compositionally biased region" description="Basic and acidic residues" evidence="9">
    <location>
        <begin position="206"/>
        <end position="218"/>
    </location>
</feature>
<keyword evidence="5 8" id="KW-0747">Spliceosome</keyword>
<dbReference type="Pfam" id="PF11708">
    <property type="entry name" value="Slu7"/>
    <property type="match status" value="1"/>
</dbReference>
<evidence type="ECO:0000256" key="3">
    <source>
        <dbReference type="ARBA" id="ARBA00021377"/>
    </source>
</evidence>
<name>A0A1W0WTV9_HYPEX</name>
<evidence type="ECO:0000256" key="9">
    <source>
        <dbReference type="SAM" id="MobiDB-lite"/>
    </source>
</evidence>
<dbReference type="Proteomes" id="UP000192578">
    <property type="component" value="Unassembled WGS sequence"/>
</dbReference>
<reference evidence="12" key="1">
    <citation type="submission" date="2017-01" db="EMBL/GenBank/DDBJ databases">
        <title>Comparative genomics of anhydrobiosis in the tardigrade Hypsibius dujardini.</title>
        <authorList>
            <person name="Yoshida Y."/>
            <person name="Koutsovoulos G."/>
            <person name="Laetsch D."/>
            <person name="Stevens L."/>
            <person name="Kumar S."/>
            <person name="Horikawa D."/>
            <person name="Ishino K."/>
            <person name="Komine S."/>
            <person name="Tomita M."/>
            <person name="Blaxter M."/>
            <person name="Arakawa K."/>
        </authorList>
    </citation>
    <scope>NUCLEOTIDE SEQUENCE [LARGE SCALE GENOMIC DNA]</scope>
    <source>
        <strain evidence="12">Z151</strain>
    </source>
</reference>
<sequence>MAAPGLPVSTLIRTKENAEVKKPSRDQYRLAKELEEARKAGTVPAEQDEEGHDINPHIPHYIAAAPWYIGTQGPTLKHQRQPDQKVYAPITDWYKKGVQTTAAATKYRKGACENCGAMTHKKKDCLERPRKIGAKYSGDAIAPDEHVQGSMEHDFEGKRDRWNGYDPSEYAQVVEEYSKVEEAKKHLKAEKLHTDDVDEFGQDGLKPADEAEEPKTGDDALLDDDGNEDKYADDMEMPGTKVDSKQRITVRNLRIREDTAKYLINLDLSSAHYDPKTRSMREDPSQGNVATKPPSSFQGDNVIRYSGETDRIAKSQLFAWDAYEKGVDLHLQADPTKAAMLRKQYEEKKDEFKQNIEKNILAKYGGEEYLEAPPKELLLAQSESFVQYSRRGDVIRGAEKAVIRSRYEEDVLINNHTAVWGSYWDAGNWGYKCCHNFVKMSYCTGMAGILAKRAKEPTPEPVAAEEEAPPGVAPSGKRKRQSKEESSSSSSSSDSDSDSSSGSSSDSEEEKDEGKMSKKKLKAALEAQELQRKEAERLLALDERKRPYNSMTESKKLTKEEIEAYQLKKVHHDDPMSNFMKK</sequence>
<comment type="caution">
    <text evidence="11">The sequence shown here is derived from an EMBL/GenBank/DDBJ whole genome shotgun (WGS) entry which is preliminary data.</text>
</comment>
<feature type="compositionally biased region" description="Basic and acidic residues" evidence="9">
    <location>
        <begin position="274"/>
        <end position="284"/>
    </location>
</feature>
<comment type="function">
    <text evidence="8">Involved in pre-mRNA splicing.</text>
</comment>
<dbReference type="InterPro" id="IPR021715">
    <property type="entry name" value="Slu7_dom"/>
</dbReference>
<dbReference type="GO" id="GO:0030628">
    <property type="term" value="F:pre-mRNA 3'-splice site binding"/>
    <property type="evidence" value="ECO:0007669"/>
    <property type="project" value="UniProtKB-UniRule"/>
</dbReference>
<evidence type="ECO:0000256" key="8">
    <source>
        <dbReference type="RuleBase" id="RU367071"/>
    </source>
</evidence>
<feature type="region of interest" description="Disordered" evidence="9">
    <location>
        <begin position="538"/>
        <end position="559"/>
    </location>
</feature>
<keyword evidence="4 8" id="KW-0507">mRNA processing</keyword>
<evidence type="ECO:0000313" key="12">
    <source>
        <dbReference type="Proteomes" id="UP000192578"/>
    </source>
</evidence>
<keyword evidence="7 8" id="KW-0539">Nucleus</keyword>
<dbReference type="EMBL" id="MTYJ01000047">
    <property type="protein sequence ID" value="OQV18631.1"/>
    <property type="molecule type" value="Genomic_DNA"/>
</dbReference>
<evidence type="ECO:0000256" key="6">
    <source>
        <dbReference type="ARBA" id="ARBA00023187"/>
    </source>
</evidence>
<keyword evidence="6 8" id="KW-0508">mRNA splicing</keyword>
<feature type="region of interest" description="Disordered" evidence="9">
    <location>
        <begin position="193"/>
        <end position="238"/>
    </location>
</feature>
<feature type="domain" description="Pre-mRNA-splicing factor SLU7" evidence="10">
    <location>
        <begin position="154"/>
        <end position="422"/>
    </location>
</feature>
<comment type="subcellular location">
    <subcellularLocation>
        <location evidence="1 8">Nucleus</location>
    </subcellularLocation>
</comment>
<dbReference type="PANTHER" id="PTHR12942:SF2">
    <property type="entry name" value="PRE-MRNA-SPLICING FACTOR SLU7"/>
    <property type="match status" value="1"/>
</dbReference>
<dbReference type="GO" id="GO:0000398">
    <property type="term" value="P:mRNA splicing, via spliceosome"/>
    <property type="evidence" value="ECO:0007669"/>
    <property type="project" value="UniProtKB-UniRule"/>
</dbReference>
<evidence type="ECO:0000256" key="5">
    <source>
        <dbReference type="ARBA" id="ARBA00022728"/>
    </source>
</evidence>
<evidence type="ECO:0000256" key="2">
    <source>
        <dbReference type="ARBA" id="ARBA00007203"/>
    </source>
</evidence>
<dbReference type="GO" id="GO:0005681">
    <property type="term" value="C:spliceosomal complex"/>
    <property type="evidence" value="ECO:0007669"/>
    <property type="project" value="UniProtKB-UniRule"/>
</dbReference>
<comment type="subunit">
    <text evidence="8">Associated with the spliceosome.</text>
</comment>
<evidence type="ECO:0000256" key="1">
    <source>
        <dbReference type="ARBA" id="ARBA00004123"/>
    </source>
</evidence>
<dbReference type="PANTHER" id="PTHR12942">
    <property type="entry name" value="STEP II SPLICING FACTOR SLU7"/>
    <property type="match status" value="1"/>
</dbReference>
<feature type="region of interest" description="Disordered" evidence="9">
    <location>
        <begin position="274"/>
        <end position="300"/>
    </location>
</feature>
<dbReference type="InterPro" id="IPR039974">
    <property type="entry name" value="Splicing_factor_SLU7"/>
</dbReference>
<feature type="compositionally biased region" description="Low complexity" evidence="9">
    <location>
        <begin position="487"/>
        <end position="505"/>
    </location>
</feature>
<keyword evidence="12" id="KW-1185">Reference proteome</keyword>